<reference evidence="1" key="1">
    <citation type="submission" date="2007-04" db="EMBL/GenBank/DDBJ databases">
        <authorList>
            <consortium name="The Broad Institute Genome Sequencing Platform"/>
            <person name="Birren B."/>
            <person name="Lander E."/>
            <person name="Galagan J."/>
            <person name="Nusbaum C."/>
            <person name="Devon K."/>
            <person name="Ma L.-J."/>
            <person name="Jaffe D."/>
            <person name="Butler J."/>
            <person name="Alvarez P."/>
            <person name="Gnerre S."/>
            <person name="Grabherr M."/>
            <person name="Kleber M."/>
            <person name="Mauceli E."/>
            <person name="Brockman W."/>
            <person name="MacCallum I.A."/>
            <person name="Young S."/>
            <person name="LaButti K."/>
            <person name="DeCaprio D."/>
            <person name="Crawford M."/>
            <person name="Koehrsen M."/>
            <person name="Engels R."/>
            <person name="Montgomery P."/>
            <person name="Pearson M."/>
            <person name="Howarth C."/>
            <person name="Larson L."/>
            <person name="White J."/>
            <person name="O'Leary S."/>
            <person name="Kodira C."/>
            <person name="Zeng Q."/>
            <person name="Yandava C."/>
            <person name="Alvarado L."/>
            <person name="Kistler C."/>
            <person name="Shim W.-B."/>
            <person name="Kang S."/>
            <person name="Woloshuk C."/>
        </authorList>
    </citation>
    <scope>NUCLEOTIDE SEQUENCE</scope>
    <source>
        <strain evidence="1">4287</strain>
    </source>
</reference>
<gene>
    <name evidence="1" type="ORF">FOXG_20492</name>
</gene>
<name>A0A0J9VKR0_FUSO4</name>
<dbReference type="RefSeq" id="XP_018249346.1">
    <property type="nucleotide sequence ID" value="XM_018400773.1"/>
</dbReference>
<proteinExistence type="predicted"/>
<evidence type="ECO:0000313" key="1">
    <source>
        <dbReference type="EMBL" id="KNB11301.1"/>
    </source>
</evidence>
<protein>
    <submittedName>
        <fullName evidence="1">Uncharacterized protein</fullName>
    </submittedName>
</protein>
<dbReference type="EMBL" id="DS231709">
    <property type="protein sequence ID" value="KNB11301.1"/>
    <property type="molecule type" value="Genomic_DNA"/>
</dbReference>
<dbReference type="Proteomes" id="UP000009097">
    <property type="component" value="Unassembled WGS sequence"/>
</dbReference>
<dbReference type="GeneID" id="28961198"/>
<dbReference type="VEuPathDB" id="FungiDB:FOXG_20492"/>
<accession>A0A0J9VKR0</accession>
<reference evidence="1" key="2">
    <citation type="journal article" date="2010" name="Nature">
        <title>Comparative genomics reveals mobile pathogenicity chromosomes in Fusarium.</title>
        <authorList>
            <person name="Ma L.J."/>
            <person name="van der Does H.C."/>
            <person name="Borkovich K.A."/>
            <person name="Coleman J.J."/>
            <person name="Daboussi M.J."/>
            <person name="Di Pietro A."/>
            <person name="Dufresne M."/>
            <person name="Freitag M."/>
            <person name="Grabherr M."/>
            <person name="Henrissat B."/>
            <person name="Houterman P.M."/>
            <person name="Kang S."/>
            <person name="Shim W.B."/>
            <person name="Woloshuk C."/>
            <person name="Xie X."/>
            <person name="Xu J.R."/>
            <person name="Antoniw J."/>
            <person name="Baker S.E."/>
            <person name="Bluhm B.H."/>
            <person name="Breakspear A."/>
            <person name="Brown D.W."/>
            <person name="Butchko R.A."/>
            <person name="Chapman S."/>
            <person name="Coulson R."/>
            <person name="Coutinho P.M."/>
            <person name="Danchin E.G."/>
            <person name="Diener A."/>
            <person name="Gale L.R."/>
            <person name="Gardiner D.M."/>
            <person name="Goff S."/>
            <person name="Hammond-Kosack K.E."/>
            <person name="Hilburn K."/>
            <person name="Hua-Van A."/>
            <person name="Jonkers W."/>
            <person name="Kazan K."/>
            <person name="Kodira C.D."/>
            <person name="Koehrsen M."/>
            <person name="Kumar L."/>
            <person name="Lee Y.H."/>
            <person name="Li L."/>
            <person name="Manners J.M."/>
            <person name="Miranda-Saavedra D."/>
            <person name="Mukherjee M."/>
            <person name="Park G."/>
            <person name="Park J."/>
            <person name="Park S.Y."/>
            <person name="Proctor R.H."/>
            <person name="Regev A."/>
            <person name="Ruiz-Roldan M.C."/>
            <person name="Sain D."/>
            <person name="Sakthikumar S."/>
            <person name="Sykes S."/>
            <person name="Schwartz D.C."/>
            <person name="Turgeon B.G."/>
            <person name="Wapinski I."/>
            <person name="Yoder O."/>
            <person name="Young S."/>
            <person name="Zeng Q."/>
            <person name="Zhou S."/>
            <person name="Galagan J."/>
            <person name="Cuomo C.A."/>
            <person name="Kistler H.C."/>
            <person name="Rep M."/>
        </authorList>
    </citation>
    <scope>NUCLEOTIDE SEQUENCE [LARGE SCALE GENOMIC DNA]</scope>
    <source>
        <strain evidence="1">4287</strain>
    </source>
</reference>
<organism evidence="1 2">
    <name type="scientific">Fusarium oxysporum f. sp. lycopersici (strain 4287 / CBS 123668 / FGSC 9935 / NRRL 34936)</name>
    <name type="common">Fusarium vascular wilt of tomato</name>
    <dbReference type="NCBI Taxonomy" id="426428"/>
    <lineage>
        <taxon>Eukaryota</taxon>
        <taxon>Fungi</taxon>
        <taxon>Dikarya</taxon>
        <taxon>Ascomycota</taxon>
        <taxon>Pezizomycotina</taxon>
        <taxon>Sordariomycetes</taxon>
        <taxon>Hypocreomycetidae</taxon>
        <taxon>Hypocreales</taxon>
        <taxon>Nectriaceae</taxon>
        <taxon>Fusarium</taxon>
        <taxon>Fusarium oxysporum species complex</taxon>
    </lineage>
</organism>
<dbReference type="AlphaFoldDB" id="A0A0J9VKR0"/>
<sequence>MAGPSRRLKCLHFDFCKGRRKCKGPRGDDAYF</sequence>
<dbReference type="KEGG" id="fox:FOXG_20492"/>
<evidence type="ECO:0000313" key="2">
    <source>
        <dbReference type="Proteomes" id="UP000009097"/>
    </source>
</evidence>